<sequence>MNRSTESILSLAPDASSAAAARKLLSPGKWPTLSASPEALWGECQGSGAQPYVVGVDLRTPELASKCSCPSRKFPCKHALALLLLEAGQQGTWTAAPLPDTLQKWLDGRQARAETAAAPKPEKPADPAAKAKREAARSQKITRGLEDLHLWLQDLIREGLQAARTRSYRDWDAQAARLIDAQAPGAARLVRQIPEHLPDETGEALLLHLGKLALLCEGWQHREVLSEPERAQLLTALGQPLDTAALPGEGPAEQWTAMGAQTEQDGKLNTRRTWLRRDADGQIGVLLEFAPQGTGLSAEWPARHSAALKVRFVPTAHPQRVLVDTSEARFSATSRQPAPVSIRELYAAYAGALALNPWVESIGFEIGPVSILPDPPQAHDDHGDAVPLLDADPYALLAHSAGQRMHVFGEWDGQAFRPLSAVPERRGAES</sequence>
<protein>
    <recommendedName>
        <fullName evidence="3">SWIM-type domain-containing protein</fullName>
    </recommendedName>
</protein>
<dbReference type="EMBL" id="BMQL01000001">
    <property type="protein sequence ID" value="GGQ94086.1"/>
    <property type="molecule type" value="Genomic_DNA"/>
</dbReference>
<feature type="domain" description="SWIM-type" evidence="3">
    <location>
        <begin position="52"/>
        <end position="87"/>
    </location>
</feature>
<comment type="caution">
    <text evidence="4">The sequence shown here is derived from an EMBL/GenBank/DDBJ whole genome shotgun (WGS) entry which is preliminary data.</text>
</comment>
<evidence type="ECO:0000256" key="1">
    <source>
        <dbReference type="PROSITE-ProRule" id="PRU00325"/>
    </source>
</evidence>
<dbReference type="RefSeq" id="WP_189087680.1">
    <property type="nucleotide sequence ID" value="NZ_BMQL01000001.1"/>
</dbReference>
<evidence type="ECO:0000256" key="2">
    <source>
        <dbReference type="SAM" id="MobiDB-lite"/>
    </source>
</evidence>
<feature type="region of interest" description="Disordered" evidence="2">
    <location>
        <begin position="110"/>
        <end position="138"/>
    </location>
</feature>
<dbReference type="Pfam" id="PF04434">
    <property type="entry name" value="SWIM"/>
    <property type="match status" value="1"/>
</dbReference>
<dbReference type="AlphaFoldDB" id="A0A918BWA9"/>
<keyword evidence="1" id="KW-0863">Zinc-finger</keyword>
<evidence type="ECO:0000313" key="5">
    <source>
        <dbReference type="Proteomes" id="UP000603865"/>
    </source>
</evidence>
<dbReference type="InterPro" id="IPR007527">
    <property type="entry name" value="Znf_SWIM"/>
</dbReference>
<dbReference type="PROSITE" id="PS50966">
    <property type="entry name" value="ZF_SWIM"/>
    <property type="match status" value="1"/>
</dbReference>
<organism evidence="4 5">
    <name type="scientific">Deinococcus ruber</name>
    <dbReference type="NCBI Taxonomy" id="1848197"/>
    <lineage>
        <taxon>Bacteria</taxon>
        <taxon>Thermotogati</taxon>
        <taxon>Deinococcota</taxon>
        <taxon>Deinococci</taxon>
        <taxon>Deinococcales</taxon>
        <taxon>Deinococcaceae</taxon>
        <taxon>Deinococcus</taxon>
    </lineage>
</organism>
<keyword evidence="1" id="KW-0862">Zinc</keyword>
<reference evidence="4" key="1">
    <citation type="journal article" date="2014" name="Int. J. Syst. Evol. Microbiol.">
        <title>Complete genome sequence of Corynebacterium casei LMG S-19264T (=DSM 44701T), isolated from a smear-ripened cheese.</title>
        <authorList>
            <consortium name="US DOE Joint Genome Institute (JGI-PGF)"/>
            <person name="Walter F."/>
            <person name="Albersmeier A."/>
            <person name="Kalinowski J."/>
            <person name="Ruckert C."/>
        </authorList>
    </citation>
    <scope>NUCLEOTIDE SEQUENCE</scope>
    <source>
        <strain evidence="4">JCM 31311</strain>
    </source>
</reference>
<feature type="compositionally biased region" description="Basic and acidic residues" evidence="2">
    <location>
        <begin position="120"/>
        <end position="138"/>
    </location>
</feature>
<dbReference type="GO" id="GO:0008270">
    <property type="term" value="F:zinc ion binding"/>
    <property type="evidence" value="ECO:0007669"/>
    <property type="project" value="UniProtKB-KW"/>
</dbReference>
<name>A0A918BWA9_9DEIO</name>
<accession>A0A918BWA9</accession>
<keyword evidence="5" id="KW-1185">Reference proteome</keyword>
<evidence type="ECO:0000259" key="3">
    <source>
        <dbReference type="PROSITE" id="PS50966"/>
    </source>
</evidence>
<evidence type="ECO:0000313" key="4">
    <source>
        <dbReference type="EMBL" id="GGQ94086.1"/>
    </source>
</evidence>
<reference evidence="4" key="2">
    <citation type="submission" date="2020-09" db="EMBL/GenBank/DDBJ databases">
        <authorList>
            <person name="Sun Q."/>
            <person name="Ohkuma M."/>
        </authorList>
    </citation>
    <scope>NUCLEOTIDE SEQUENCE</scope>
    <source>
        <strain evidence="4">JCM 31311</strain>
    </source>
</reference>
<dbReference type="Proteomes" id="UP000603865">
    <property type="component" value="Unassembled WGS sequence"/>
</dbReference>
<gene>
    <name evidence="4" type="ORF">GCM10008957_02780</name>
</gene>
<proteinExistence type="predicted"/>
<keyword evidence="1" id="KW-0479">Metal-binding</keyword>